<feature type="active site" description="Proton donor" evidence="4">
    <location>
        <position position="176"/>
    </location>
</feature>
<organism evidence="6 7">
    <name type="scientific">Mesorhizobium erdmanii</name>
    <dbReference type="NCBI Taxonomy" id="1777866"/>
    <lineage>
        <taxon>Bacteria</taxon>
        <taxon>Pseudomonadati</taxon>
        <taxon>Pseudomonadota</taxon>
        <taxon>Alphaproteobacteria</taxon>
        <taxon>Hyphomicrobiales</taxon>
        <taxon>Phyllobacteriaceae</taxon>
        <taxon>Mesorhizobium</taxon>
    </lineage>
</organism>
<feature type="domain" description="GH26" evidence="5">
    <location>
        <begin position="36"/>
        <end position="336"/>
    </location>
</feature>
<evidence type="ECO:0000256" key="4">
    <source>
        <dbReference type="PROSITE-ProRule" id="PRU01100"/>
    </source>
</evidence>
<keyword evidence="7" id="KW-1185">Reference proteome</keyword>
<dbReference type="AlphaFoldDB" id="A0A6M7UJQ0"/>
<dbReference type="Gene3D" id="3.20.20.80">
    <property type="entry name" value="Glycosidases"/>
    <property type="match status" value="1"/>
</dbReference>
<dbReference type="KEGG" id="merd:EB233_11095"/>
<dbReference type="PROSITE" id="PS51318">
    <property type="entry name" value="TAT"/>
    <property type="match status" value="1"/>
</dbReference>
<feature type="active site" description="Nucleophile" evidence="4">
    <location>
        <position position="280"/>
    </location>
</feature>
<evidence type="ECO:0000256" key="1">
    <source>
        <dbReference type="ARBA" id="ARBA00007754"/>
    </source>
</evidence>
<dbReference type="PANTHER" id="PTHR40079:SF4">
    <property type="entry name" value="GH26 DOMAIN-CONTAINING PROTEIN-RELATED"/>
    <property type="match status" value="1"/>
</dbReference>
<dbReference type="InterPro" id="IPR006311">
    <property type="entry name" value="TAT_signal"/>
</dbReference>
<evidence type="ECO:0000256" key="3">
    <source>
        <dbReference type="ARBA" id="ARBA00023295"/>
    </source>
</evidence>
<dbReference type="SUPFAM" id="SSF51445">
    <property type="entry name" value="(Trans)glycosidases"/>
    <property type="match status" value="1"/>
</dbReference>
<dbReference type="GO" id="GO:0006080">
    <property type="term" value="P:substituted mannan metabolic process"/>
    <property type="evidence" value="ECO:0007669"/>
    <property type="project" value="InterPro"/>
</dbReference>
<dbReference type="InterPro" id="IPR017853">
    <property type="entry name" value="GH"/>
</dbReference>
<proteinExistence type="inferred from homology"/>
<sequence>MRRTIYDAPDQQRSKGIVVNRKPYLASRRVFLLTSAVTAAVMPLLSFGPAAAQDALAGRDLTKDKRPVIHADGPKFGSYDPYGDFSQDKTVVTEHLFLPWQDVELKGLGAADEYASARGRKVLITIEPWSWAKDWNISTAELRNGILSGKYDANMRAVLNAVSGFKSPIVIRWAQEMDNPSGRFTWANWKPADYIKAFRRMHGIIREILPQAQVMWSPKGEKNLPKYYPGSEYVDIVGLSVFGYDEYDKIAYGKPRSFAEALKQGYDLTVGYGKPIWVAELGYEGNLDYVTKWAQDVTQNFPQYPQLKEVVYFNDREIWAWPHGLGYPNWRVVRNQAGYPVRQAPQ</sequence>
<dbReference type="InterPro" id="IPR000805">
    <property type="entry name" value="Glyco_hydro_26"/>
</dbReference>
<evidence type="ECO:0000259" key="5">
    <source>
        <dbReference type="PROSITE" id="PS51764"/>
    </source>
</evidence>
<protein>
    <submittedName>
        <fullName evidence="6">Glycosyl hydrolase family 5</fullName>
    </submittedName>
</protein>
<reference evidence="6 7" key="1">
    <citation type="submission" date="2018-10" db="EMBL/GenBank/DDBJ databases">
        <authorList>
            <person name="Perry B.J."/>
            <person name="Sullivan J.T."/>
            <person name="Murphy R.J.T."/>
            <person name="Ramsay J.P."/>
            <person name="Ronson C.W."/>
        </authorList>
    </citation>
    <scope>NUCLEOTIDE SEQUENCE [LARGE SCALE GENOMIC DNA]</scope>
    <source>
        <strain evidence="6 7">NZP2014</strain>
    </source>
</reference>
<gene>
    <name evidence="6" type="ORF">EB233_11095</name>
</gene>
<keyword evidence="3 4" id="KW-0326">Glycosidase</keyword>
<dbReference type="Proteomes" id="UP000503339">
    <property type="component" value="Chromosome"/>
</dbReference>
<dbReference type="Pfam" id="PF02156">
    <property type="entry name" value="Glyco_hydro_26"/>
    <property type="match status" value="1"/>
</dbReference>
<keyword evidence="2 4" id="KW-0378">Hydrolase</keyword>
<dbReference type="EMBL" id="CP033361">
    <property type="protein sequence ID" value="QKC76017.1"/>
    <property type="molecule type" value="Genomic_DNA"/>
</dbReference>
<dbReference type="InterPro" id="IPR022790">
    <property type="entry name" value="GH26_dom"/>
</dbReference>
<evidence type="ECO:0000313" key="7">
    <source>
        <dbReference type="Proteomes" id="UP000503339"/>
    </source>
</evidence>
<evidence type="ECO:0000256" key="2">
    <source>
        <dbReference type="ARBA" id="ARBA00022801"/>
    </source>
</evidence>
<name>A0A6M7UJQ0_9HYPH</name>
<dbReference type="GO" id="GO:0016985">
    <property type="term" value="F:mannan endo-1,4-beta-mannosidase activity"/>
    <property type="evidence" value="ECO:0007669"/>
    <property type="project" value="InterPro"/>
</dbReference>
<dbReference type="PROSITE" id="PS51764">
    <property type="entry name" value="GH26"/>
    <property type="match status" value="1"/>
</dbReference>
<evidence type="ECO:0000313" key="6">
    <source>
        <dbReference type="EMBL" id="QKC76017.1"/>
    </source>
</evidence>
<comment type="similarity">
    <text evidence="1 4">Belongs to the glycosyl hydrolase 26 family.</text>
</comment>
<accession>A0A6M7UJQ0</accession>
<dbReference type="PANTHER" id="PTHR40079">
    <property type="entry name" value="MANNAN ENDO-1,4-BETA-MANNOSIDASE E-RELATED"/>
    <property type="match status" value="1"/>
</dbReference>